<dbReference type="KEGG" id="rom:EI983_04255"/>
<protein>
    <recommendedName>
        <fullName evidence="3">L-rhamnose mutarotase</fullName>
    </recommendedName>
</protein>
<dbReference type="InterPro" id="IPR011008">
    <property type="entry name" value="Dimeric_a/b-barrel"/>
</dbReference>
<dbReference type="RefSeq" id="WP_157706166.1">
    <property type="nucleotide sequence ID" value="NZ_CP034348.1"/>
</dbReference>
<gene>
    <name evidence="1" type="ORF">EI983_04255</name>
</gene>
<evidence type="ECO:0000313" key="2">
    <source>
        <dbReference type="Proteomes" id="UP000428330"/>
    </source>
</evidence>
<dbReference type="OrthoDB" id="7107824at2"/>
<proteinExistence type="predicted"/>
<dbReference type="SUPFAM" id="SSF54909">
    <property type="entry name" value="Dimeric alpha+beta barrel"/>
    <property type="match status" value="1"/>
</dbReference>
<reference evidence="2" key="1">
    <citation type="submission" date="2018-12" db="EMBL/GenBank/DDBJ databases">
        <title>Complete genome sequence of Roseovarius sp. MME-070.</title>
        <authorList>
            <person name="Nam Y.-D."/>
            <person name="Kang J."/>
            <person name="Chung W.-H."/>
            <person name="Park Y.S."/>
        </authorList>
    </citation>
    <scope>NUCLEOTIDE SEQUENCE [LARGE SCALE GENOMIC DNA]</scope>
    <source>
        <strain evidence="2">MME-070</strain>
    </source>
</reference>
<dbReference type="AlphaFoldDB" id="A0A6I6IMK9"/>
<evidence type="ECO:0000313" key="1">
    <source>
        <dbReference type="EMBL" id="QGX97532.1"/>
    </source>
</evidence>
<dbReference type="EMBL" id="CP034348">
    <property type="protein sequence ID" value="QGX97532.1"/>
    <property type="molecule type" value="Genomic_DNA"/>
</dbReference>
<sequence length="96" mass="10454">MFARVTHYRMKPGSKDAATEKMNALKAEILGMPGMHNFINVMNDDGTGYVIAVVESEESSNANAEKVAALWSNFAEFMLAPPEPVGYDVVANWSNG</sequence>
<keyword evidence="2" id="KW-1185">Reference proteome</keyword>
<organism evidence="1 2">
    <name type="scientific">Roseovarius faecimaris</name>
    <dbReference type="NCBI Taxonomy" id="2494550"/>
    <lineage>
        <taxon>Bacteria</taxon>
        <taxon>Pseudomonadati</taxon>
        <taxon>Pseudomonadota</taxon>
        <taxon>Alphaproteobacteria</taxon>
        <taxon>Rhodobacterales</taxon>
        <taxon>Roseobacteraceae</taxon>
        <taxon>Roseovarius</taxon>
    </lineage>
</organism>
<accession>A0A6I6IMK9</accession>
<dbReference type="Proteomes" id="UP000428330">
    <property type="component" value="Chromosome"/>
</dbReference>
<evidence type="ECO:0008006" key="3">
    <source>
        <dbReference type="Google" id="ProtNLM"/>
    </source>
</evidence>
<name>A0A6I6IMK9_9RHOB</name>